<organism evidence="1 2">
    <name type="scientific">Rhododendron griersonianum</name>
    <dbReference type="NCBI Taxonomy" id="479676"/>
    <lineage>
        <taxon>Eukaryota</taxon>
        <taxon>Viridiplantae</taxon>
        <taxon>Streptophyta</taxon>
        <taxon>Embryophyta</taxon>
        <taxon>Tracheophyta</taxon>
        <taxon>Spermatophyta</taxon>
        <taxon>Magnoliopsida</taxon>
        <taxon>eudicotyledons</taxon>
        <taxon>Gunneridae</taxon>
        <taxon>Pentapetalae</taxon>
        <taxon>asterids</taxon>
        <taxon>Ericales</taxon>
        <taxon>Ericaceae</taxon>
        <taxon>Ericoideae</taxon>
        <taxon>Rhodoreae</taxon>
        <taxon>Rhododendron</taxon>
    </lineage>
</organism>
<evidence type="ECO:0000313" key="1">
    <source>
        <dbReference type="EMBL" id="KAG5557856.1"/>
    </source>
</evidence>
<comment type="caution">
    <text evidence="1">The sequence shown here is derived from an EMBL/GenBank/DDBJ whole genome shotgun (WGS) entry which is preliminary data.</text>
</comment>
<proteinExistence type="predicted"/>
<dbReference type="Proteomes" id="UP000823749">
    <property type="component" value="Chromosome 3"/>
</dbReference>
<evidence type="ECO:0000313" key="2">
    <source>
        <dbReference type="Proteomes" id="UP000823749"/>
    </source>
</evidence>
<reference evidence="1" key="1">
    <citation type="submission" date="2020-08" db="EMBL/GenBank/DDBJ databases">
        <title>Plant Genome Project.</title>
        <authorList>
            <person name="Zhang R.-G."/>
        </authorList>
    </citation>
    <scope>NUCLEOTIDE SEQUENCE</scope>
    <source>
        <strain evidence="1">WSP0</strain>
        <tissue evidence="1">Leaf</tissue>
    </source>
</reference>
<name>A0AAV6KYX7_9ERIC</name>
<dbReference type="EMBL" id="JACTNZ010000003">
    <property type="protein sequence ID" value="KAG5557856.1"/>
    <property type="molecule type" value="Genomic_DNA"/>
</dbReference>
<dbReference type="AlphaFoldDB" id="A0AAV6KYX7"/>
<accession>A0AAV6KYX7</accession>
<sequence>MRLLTIIAVDIVYKMKSRLPSFSLFVRVRKCFTMLPNLFVTILSGTADNEDLDLEQCNYSIFQSHKFQTLNMIACASKQLKLADYAVDANVTLDVETIWDAWELFSIQSASAVVLVVSPSLSMSNKKYLIDAFPLKLVCPCESAYWQNVKRVCHIHDLLHELFRNGSLRDLPNWVYVNLRQNYKINIGILINILWI</sequence>
<gene>
    <name evidence="1" type="ORF">RHGRI_007934</name>
</gene>
<keyword evidence="2" id="KW-1185">Reference proteome</keyword>
<protein>
    <submittedName>
        <fullName evidence="1">Uncharacterized protein</fullName>
    </submittedName>
</protein>